<keyword evidence="2" id="KW-1185">Reference proteome</keyword>
<evidence type="ECO:0000313" key="1">
    <source>
        <dbReference type="EMBL" id="KAI0062948.1"/>
    </source>
</evidence>
<dbReference type="EMBL" id="MU277205">
    <property type="protein sequence ID" value="KAI0062948.1"/>
    <property type="molecule type" value="Genomic_DNA"/>
</dbReference>
<dbReference type="Proteomes" id="UP000814140">
    <property type="component" value="Unassembled WGS sequence"/>
</dbReference>
<protein>
    <submittedName>
        <fullName evidence="1">Acyl-CoA N-acyltransferase</fullName>
    </submittedName>
</protein>
<gene>
    <name evidence="1" type="ORF">BV25DRAFT_1803237</name>
</gene>
<comment type="caution">
    <text evidence="1">The sequence shown here is derived from an EMBL/GenBank/DDBJ whole genome shotgun (WGS) entry which is preliminary data.</text>
</comment>
<organism evidence="1 2">
    <name type="scientific">Artomyces pyxidatus</name>
    <dbReference type="NCBI Taxonomy" id="48021"/>
    <lineage>
        <taxon>Eukaryota</taxon>
        <taxon>Fungi</taxon>
        <taxon>Dikarya</taxon>
        <taxon>Basidiomycota</taxon>
        <taxon>Agaricomycotina</taxon>
        <taxon>Agaricomycetes</taxon>
        <taxon>Russulales</taxon>
        <taxon>Auriscalpiaceae</taxon>
        <taxon>Artomyces</taxon>
    </lineage>
</organism>
<accession>A0ACB8T4B8</accession>
<reference evidence="1" key="1">
    <citation type="submission" date="2021-03" db="EMBL/GenBank/DDBJ databases">
        <authorList>
            <consortium name="DOE Joint Genome Institute"/>
            <person name="Ahrendt S."/>
            <person name="Looney B.P."/>
            <person name="Miyauchi S."/>
            <person name="Morin E."/>
            <person name="Drula E."/>
            <person name="Courty P.E."/>
            <person name="Chicoki N."/>
            <person name="Fauchery L."/>
            <person name="Kohler A."/>
            <person name="Kuo A."/>
            <person name="Labutti K."/>
            <person name="Pangilinan J."/>
            <person name="Lipzen A."/>
            <person name="Riley R."/>
            <person name="Andreopoulos W."/>
            <person name="He G."/>
            <person name="Johnson J."/>
            <person name="Barry K.W."/>
            <person name="Grigoriev I.V."/>
            <person name="Nagy L."/>
            <person name="Hibbett D."/>
            <person name="Henrissat B."/>
            <person name="Matheny P.B."/>
            <person name="Labbe J."/>
            <person name="Martin F."/>
        </authorList>
    </citation>
    <scope>NUCLEOTIDE SEQUENCE</scope>
    <source>
        <strain evidence="1">HHB10654</strain>
    </source>
</reference>
<reference evidence="1" key="2">
    <citation type="journal article" date="2022" name="New Phytol.">
        <title>Evolutionary transition to the ectomycorrhizal habit in the genomes of a hyperdiverse lineage of mushroom-forming fungi.</title>
        <authorList>
            <person name="Looney B."/>
            <person name="Miyauchi S."/>
            <person name="Morin E."/>
            <person name="Drula E."/>
            <person name="Courty P.E."/>
            <person name="Kohler A."/>
            <person name="Kuo A."/>
            <person name="LaButti K."/>
            <person name="Pangilinan J."/>
            <person name="Lipzen A."/>
            <person name="Riley R."/>
            <person name="Andreopoulos W."/>
            <person name="He G."/>
            <person name="Johnson J."/>
            <person name="Nolan M."/>
            <person name="Tritt A."/>
            <person name="Barry K.W."/>
            <person name="Grigoriev I.V."/>
            <person name="Nagy L.G."/>
            <person name="Hibbett D."/>
            <person name="Henrissat B."/>
            <person name="Matheny P.B."/>
            <person name="Labbe J."/>
            <person name="Martin F.M."/>
        </authorList>
    </citation>
    <scope>NUCLEOTIDE SEQUENCE</scope>
    <source>
        <strain evidence="1">HHB10654</strain>
    </source>
</reference>
<name>A0ACB8T4B8_9AGAM</name>
<proteinExistence type="predicted"/>
<evidence type="ECO:0000313" key="2">
    <source>
        <dbReference type="Proteomes" id="UP000814140"/>
    </source>
</evidence>
<sequence>MFYNSTTRTYCGVRAPLFKIVVDIRSGGFVGYTALLWDDRNSEANRDAVLVMAVAGAWWGKGLGTEICRWTLARAFDSLALHRVSVGVFENNLRALAVCWNSGFVQEGVRRKASMVSPGRWEDVVLMGILKEDYLEEQGRAQAAESAQALEARAQDRALEREMAYALALDSEEEQGADPDVEDPDAENGVLRDTQTREDGRSPSYEHIVSEDLYDEESEESWIMASQGEERENVEEA</sequence>